<dbReference type="PANTHER" id="PTHR42663:SF6">
    <property type="entry name" value="HYDROLASE C777.06C-RELATED"/>
    <property type="match status" value="1"/>
</dbReference>
<dbReference type="InterPro" id="IPR036866">
    <property type="entry name" value="RibonucZ/Hydroxyglut_hydro"/>
</dbReference>
<organism evidence="2">
    <name type="scientific">mine drainage metagenome</name>
    <dbReference type="NCBI Taxonomy" id="410659"/>
    <lineage>
        <taxon>unclassified sequences</taxon>
        <taxon>metagenomes</taxon>
        <taxon>ecological metagenomes</taxon>
    </lineage>
</organism>
<dbReference type="PANTHER" id="PTHR42663">
    <property type="entry name" value="HYDROLASE C777.06C-RELATED-RELATED"/>
    <property type="match status" value="1"/>
</dbReference>
<protein>
    <submittedName>
        <fullName evidence="2">Beta-lactamase-like</fullName>
    </submittedName>
</protein>
<comment type="caution">
    <text evidence="2">The sequence shown here is derived from an EMBL/GenBank/DDBJ whole genome shotgun (WGS) entry which is preliminary data.</text>
</comment>
<dbReference type="SUPFAM" id="SSF56281">
    <property type="entry name" value="Metallo-hydrolase/oxidoreductase"/>
    <property type="match status" value="1"/>
</dbReference>
<dbReference type="AlphaFoldDB" id="E6QKE4"/>
<proteinExistence type="predicted"/>
<dbReference type="CDD" id="cd16279">
    <property type="entry name" value="metallo-hydrolase-like_MBL-fold"/>
    <property type="match status" value="1"/>
</dbReference>
<feature type="domain" description="Metallo-beta-lactamase" evidence="1">
    <location>
        <begin position="66"/>
        <end position="248"/>
    </location>
</feature>
<evidence type="ECO:0000313" key="2">
    <source>
        <dbReference type="EMBL" id="CBI07711.1"/>
    </source>
</evidence>
<name>E6QKE4_9ZZZZ</name>
<gene>
    <name evidence="2" type="ORF">CARN6_1083</name>
</gene>
<sequence length="282" mass="30710">MHPPPPTQAATQATLRFLGTGTSMGVPTLGCQCAVCLSANSRDRRLRPSALVRWIEKNGNTERAINVLIDTGPDFREQALASDLRALDAVLYTHSHADHILGLDDLRPLSFLHFDATGQPIPLYATPETRVVLEHVYSYTFSPDSSYTHRARVRIHPIGTGVTLGGLRFTPVPVLHGTLPIIGYRFGSAAYLTDVSAIPESSFALLEGVEVLVLSALRHKPHPSHATLDQAVAWATRIGAPQTWFTHISHDLGHEITNKNLPAGMALAHDGLTIEFMAQQTL</sequence>
<accession>E6QKE4</accession>
<dbReference type="EMBL" id="CABQ01000125">
    <property type="protein sequence ID" value="CBI07711.1"/>
    <property type="molecule type" value="Genomic_DNA"/>
</dbReference>
<dbReference type="Gene3D" id="3.60.15.10">
    <property type="entry name" value="Ribonuclease Z/Hydroxyacylglutathione hydrolase-like"/>
    <property type="match status" value="1"/>
</dbReference>
<evidence type="ECO:0000259" key="1">
    <source>
        <dbReference type="Pfam" id="PF12706"/>
    </source>
</evidence>
<reference evidence="2" key="1">
    <citation type="submission" date="2009-10" db="EMBL/GenBank/DDBJ databases">
        <title>Diversity of trophic interactions inside an arsenic-rich microbial ecosystem.</title>
        <authorList>
            <person name="Bertin P.N."/>
            <person name="Heinrich-Salmeron A."/>
            <person name="Pelletier E."/>
            <person name="Goulhen-Chollet F."/>
            <person name="Arsene-Ploetze F."/>
            <person name="Gallien S."/>
            <person name="Calteau A."/>
            <person name="Vallenet D."/>
            <person name="Casiot C."/>
            <person name="Chane-Woon-Ming B."/>
            <person name="Giloteaux L."/>
            <person name="Barakat M."/>
            <person name="Bonnefoy V."/>
            <person name="Bruneel O."/>
            <person name="Chandler M."/>
            <person name="Cleiss J."/>
            <person name="Duran R."/>
            <person name="Elbaz-Poulichet F."/>
            <person name="Fonknechten N."/>
            <person name="Lauga B."/>
            <person name="Mornico D."/>
            <person name="Ortet P."/>
            <person name="Schaeffer C."/>
            <person name="Siguier P."/>
            <person name="Alexander Thil Smith A."/>
            <person name="Van Dorsselaer A."/>
            <person name="Weissenbach J."/>
            <person name="Medigue C."/>
            <person name="Le Paslier D."/>
        </authorList>
    </citation>
    <scope>NUCLEOTIDE SEQUENCE</scope>
</reference>
<dbReference type="Pfam" id="PF12706">
    <property type="entry name" value="Lactamase_B_2"/>
    <property type="match status" value="1"/>
</dbReference>
<dbReference type="InterPro" id="IPR001279">
    <property type="entry name" value="Metallo-B-lactamas"/>
</dbReference>